<name>A0A0G1VGA0_9BACT</name>
<accession>A0A0G1VGA0</accession>
<dbReference type="STRING" id="1618342.UY40_C0024G0008"/>
<dbReference type="Proteomes" id="UP000034119">
    <property type="component" value="Unassembled WGS sequence"/>
</dbReference>
<sequence length="176" mass="20745">MTSYLTVCFSDWNYDTFQRGVMKIRNGKRTNDPIRRPLKITEVEGQDYYIKPDPDFAVGVYGRCHRQLRLSIKPGDLLFLRTLWRGKPYLLGYFKIKEKIGTTDPICRADLANSRLINFQHEITPELVRMVKPDWKDSRHFNQQVVSTLGRNYIKLDEKRTNYLLDLINQYPNALG</sequence>
<evidence type="ECO:0000313" key="1">
    <source>
        <dbReference type="EMBL" id="KKW05320.1"/>
    </source>
</evidence>
<organism evidence="1 2">
    <name type="scientific">candidate division CPR1 bacterium GW2011_GWC1_49_13</name>
    <dbReference type="NCBI Taxonomy" id="1618342"/>
    <lineage>
        <taxon>Bacteria</taxon>
        <taxon>candidate division CPR1</taxon>
    </lineage>
</organism>
<reference evidence="1 2" key="1">
    <citation type="journal article" date="2015" name="Nature">
        <title>rRNA introns, odd ribosomes, and small enigmatic genomes across a large radiation of phyla.</title>
        <authorList>
            <person name="Brown C.T."/>
            <person name="Hug L.A."/>
            <person name="Thomas B.C."/>
            <person name="Sharon I."/>
            <person name="Castelle C.J."/>
            <person name="Singh A."/>
            <person name="Wilkins M.J."/>
            <person name="Williams K.H."/>
            <person name="Banfield J.F."/>
        </authorList>
    </citation>
    <scope>NUCLEOTIDE SEQUENCE [LARGE SCALE GENOMIC DNA]</scope>
</reference>
<gene>
    <name evidence="1" type="ORF">UY40_C0024G0008</name>
</gene>
<proteinExistence type="predicted"/>
<protein>
    <submittedName>
        <fullName evidence="1">Uncharacterized protein</fullName>
    </submittedName>
</protein>
<dbReference type="EMBL" id="LCPW01000024">
    <property type="protein sequence ID" value="KKW05320.1"/>
    <property type="molecule type" value="Genomic_DNA"/>
</dbReference>
<comment type="caution">
    <text evidence="1">The sequence shown here is derived from an EMBL/GenBank/DDBJ whole genome shotgun (WGS) entry which is preliminary data.</text>
</comment>
<evidence type="ECO:0000313" key="2">
    <source>
        <dbReference type="Proteomes" id="UP000034119"/>
    </source>
</evidence>
<dbReference type="AlphaFoldDB" id="A0A0G1VGA0"/>